<keyword evidence="2" id="KW-1003">Cell membrane</keyword>
<evidence type="ECO:0000256" key="5">
    <source>
        <dbReference type="ARBA" id="ARBA00023136"/>
    </source>
</evidence>
<organism evidence="10 11">
    <name type="scientific">Paramagnetospirillum caucaseum</name>
    <dbReference type="NCBI Taxonomy" id="1244869"/>
    <lineage>
        <taxon>Bacteria</taxon>
        <taxon>Pseudomonadati</taxon>
        <taxon>Pseudomonadota</taxon>
        <taxon>Alphaproteobacteria</taxon>
        <taxon>Rhodospirillales</taxon>
        <taxon>Magnetospirillaceae</taxon>
        <taxon>Paramagnetospirillum</taxon>
    </lineage>
</organism>
<dbReference type="eggNOG" id="COG0658">
    <property type="taxonomic scope" value="Bacteria"/>
</dbReference>
<feature type="transmembrane region" description="Helical" evidence="7">
    <location>
        <begin position="26"/>
        <end position="44"/>
    </location>
</feature>
<feature type="transmembrane region" description="Helical" evidence="7">
    <location>
        <begin position="443"/>
        <end position="462"/>
    </location>
</feature>
<gene>
    <name evidence="10" type="ORF">H261_11329</name>
</gene>
<evidence type="ECO:0000256" key="4">
    <source>
        <dbReference type="ARBA" id="ARBA00022989"/>
    </source>
</evidence>
<feature type="transmembrane region" description="Helical" evidence="7">
    <location>
        <begin position="415"/>
        <end position="437"/>
    </location>
</feature>
<feature type="transmembrane region" description="Helical" evidence="7">
    <location>
        <begin position="508"/>
        <end position="528"/>
    </location>
</feature>
<dbReference type="InterPro" id="IPR004477">
    <property type="entry name" value="ComEC_N"/>
</dbReference>
<dbReference type="Pfam" id="PF13567">
    <property type="entry name" value="DUF4131"/>
    <property type="match status" value="1"/>
</dbReference>
<evidence type="ECO:0000259" key="8">
    <source>
        <dbReference type="Pfam" id="PF03772"/>
    </source>
</evidence>
<keyword evidence="4 7" id="KW-1133">Transmembrane helix</keyword>
<keyword evidence="3 7" id="KW-0812">Transmembrane</keyword>
<evidence type="ECO:0000313" key="11">
    <source>
        <dbReference type="Proteomes" id="UP000011744"/>
    </source>
</evidence>
<reference evidence="10 11" key="1">
    <citation type="journal article" date="2014" name="Genome Announc.">
        <title>Draft Genome Sequence of Magnetospirillum sp. Strain SO-1, a Freshwater Magnetotactic Bacterium Isolated from the Ol'khovka River, Russia.</title>
        <authorList>
            <person name="Grouzdev D.S."/>
            <person name="Dziuba M.V."/>
            <person name="Sukhacheva M.S."/>
            <person name="Mardanov A.V."/>
            <person name="Beletskiy A.V."/>
            <person name="Kuznetsov B.B."/>
            <person name="Skryabin K.G."/>
        </authorList>
    </citation>
    <scope>NUCLEOTIDE SEQUENCE [LARGE SCALE GENOMIC DNA]</scope>
    <source>
        <strain evidence="10 11">SO-1</strain>
    </source>
</reference>
<dbReference type="Pfam" id="PF03772">
    <property type="entry name" value="Competence"/>
    <property type="match status" value="1"/>
</dbReference>
<protein>
    <submittedName>
        <fullName evidence="10">Membrane metal-binding protein</fullName>
    </submittedName>
</protein>
<feature type="transmembrane region" description="Helical" evidence="7">
    <location>
        <begin position="50"/>
        <end position="67"/>
    </location>
</feature>
<feature type="transmembrane region" description="Helical" evidence="7">
    <location>
        <begin position="376"/>
        <end position="395"/>
    </location>
</feature>
<dbReference type="AlphaFoldDB" id="M3ABI8"/>
<comment type="caution">
    <text evidence="10">The sequence shown here is derived from an EMBL/GenBank/DDBJ whole genome shotgun (WGS) entry which is preliminary data.</text>
</comment>
<feature type="transmembrane region" description="Helical" evidence="7">
    <location>
        <begin position="74"/>
        <end position="91"/>
    </location>
</feature>
<evidence type="ECO:0000256" key="3">
    <source>
        <dbReference type="ARBA" id="ARBA00022692"/>
    </source>
</evidence>
<evidence type="ECO:0000256" key="7">
    <source>
        <dbReference type="SAM" id="Phobius"/>
    </source>
</evidence>
<accession>M3ABI8</accession>
<feature type="domain" description="ComEC/Rec2-related protein" evidence="8">
    <location>
        <begin position="248"/>
        <end position="531"/>
    </location>
</feature>
<evidence type="ECO:0000313" key="10">
    <source>
        <dbReference type="EMBL" id="EME69869.1"/>
    </source>
</evidence>
<dbReference type="InterPro" id="IPR025405">
    <property type="entry name" value="DUF4131"/>
</dbReference>
<dbReference type="PATRIC" id="fig|1244869.3.peg.2285"/>
<dbReference type="PANTHER" id="PTHR30619:SF1">
    <property type="entry name" value="RECOMBINATION PROTEIN 2"/>
    <property type="match status" value="1"/>
</dbReference>
<proteinExistence type="predicted"/>
<evidence type="ECO:0000256" key="6">
    <source>
        <dbReference type="SAM" id="MobiDB-lite"/>
    </source>
</evidence>
<feature type="transmembrane region" description="Helical" evidence="7">
    <location>
        <begin position="332"/>
        <end position="348"/>
    </location>
</feature>
<dbReference type="EMBL" id="AONQ01000026">
    <property type="protein sequence ID" value="EME69869.1"/>
    <property type="molecule type" value="Genomic_DNA"/>
</dbReference>
<evidence type="ECO:0000256" key="1">
    <source>
        <dbReference type="ARBA" id="ARBA00004651"/>
    </source>
</evidence>
<comment type="subcellular location">
    <subcellularLocation>
        <location evidence="1">Cell membrane</location>
        <topology evidence="1">Multi-pass membrane protein</topology>
    </subcellularLocation>
</comment>
<dbReference type="PANTHER" id="PTHR30619">
    <property type="entry name" value="DNA INTERNALIZATION/COMPETENCE PROTEIN COMEC/REC2"/>
    <property type="match status" value="1"/>
</dbReference>
<dbReference type="NCBIfam" id="TIGR00360">
    <property type="entry name" value="ComEC_N-term"/>
    <property type="match status" value="1"/>
</dbReference>
<keyword evidence="11" id="KW-1185">Reference proteome</keyword>
<dbReference type="RefSeq" id="WP_008617529.1">
    <property type="nucleotide sequence ID" value="NZ_AONQ01000026.1"/>
</dbReference>
<feature type="transmembrane region" description="Helical" evidence="7">
    <location>
        <begin position="310"/>
        <end position="326"/>
    </location>
</feature>
<feature type="domain" description="DUF4131" evidence="9">
    <location>
        <begin position="48"/>
        <end position="201"/>
    </location>
</feature>
<evidence type="ECO:0000256" key="2">
    <source>
        <dbReference type="ARBA" id="ARBA00022475"/>
    </source>
</evidence>
<sequence length="727" mass="78008">MRSGSDAAADFLRAMGERLLAERGRWPLWLPVFLGMGIGLYFALPAEPPVFWGAGGVAAAGAGLVLARRRSLPLLMAAACLLAVALGFAVTQGRSLRLAAPVVERPTGALMLDGVVVEVEALPDGGSRLTLDRVAHDRDDVAVPLKARIKARAGLSSASVGDRVRVRAMLMPPPQPAMPGAFDFARFAWFRQLGAMGTALGPVAVIEPDAAGGWRSGLAVAINAIRQALSSRILEALPGDRGAVAAALVTGDQMPISAPMMQAYRDSGLAHILSISGLHITMAAGLVFVGLRALLALFPAVALRYPIKKWAAALAILCAGFYTLLAGAPVPAQRSFFMTGLVLVAVLLDRMALSMRLVAWAALVIMLWAPEEVIGPSFQMSFAAVVAMIAAYETLTPRQGAWRAEHPGPLPAIGLYLLGVVLSTLIAGFATAVYGIFHFNRFAVWSVAANMIAVPLTGFWVMPWALAMFLLLPFGLEALALVPMGWGVEGVNRVAAWVASWPSSAVTLPILPLWAMVAFTLGGCWLCLWRGTWRWWGVLPMAVALASMAFARPPDLLVDGRGEGMALRTAEGALLLNGKGGRILKDTWSRRAGPEAAERWPKKSSSRDGRLRCDESGCLWRADGRVVALVRDEDNPEKACAGADIVVSSVPLRGTCRGARVLIDRFDLWRRGPYVLWLEPGGVRVETVAGWQGDRPWSWRPHPRRKAKALPQTAPRGPEERKDEEED</sequence>
<feature type="transmembrane region" description="Helical" evidence="7">
    <location>
        <begin position="269"/>
        <end position="298"/>
    </location>
</feature>
<feature type="region of interest" description="Disordered" evidence="6">
    <location>
        <begin position="694"/>
        <end position="727"/>
    </location>
</feature>
<dbReference type="STRING" id="1244869.H261_11329"/>
<name>M3ABI8_9PROT</name>
<dbReference type="Proteomes" id="UP000011744">
    <property type="component" value="Unassembled WGS sequence"/>
</dbReference>
<dbReference type="GO" id="GO:0005886">
    <property type="term" value="C:plasma membrane"/>
    <property type="evidence" value="ECO:0007669"/>
    <property type="project" value="UniProtKB-SubCell"/>
</dbReference>
<keyword evidence="5 7" id="KW-0472">Membrane</keyword>
<feature type="transmembrane region" description="Helical" evidence="7">
    <location>
        <begin position="535"/>
        <end position="551"/>
    </location>
</feature>
<evidence type="ECO:0000259" key="9">
    <source>
        <dbReference type="Pfam" id="PF13567"/>
    </source>
</evidence>
<dbReference type="InterPro" id="IPR052159">
    <property type="entry name" value="Competence_DNA_uptake"/>
</dbReference>